<evidence type="ECO:0000256" key="8">
    <source>
        <dbReference type="SAM" id="MobiDB-lite"/>
    </source>
</evidence>
<reference evidence="9" key="1">
    <citation type="submission" date="2021-03" db="EMBL/GenBank/DDBJ databases">
        <authorList>
            <person name="Tagirdzhanova G."/>
        </authorList>
    </citation>
    <scope>NUCLEOTIDE SEQUENCE</scope>
</reference>
<comment type="caution">
    <text evidence="9">The sequence shown here is derived from an EMBL/GenBank/DDBJ whole genome shotgun (WGS) entry which is preliminary data.</text>
</comment>
<protein>
    <recommendedName>
        <fullName evidence="7">Protein arginine methyltransferase NDUFAF7</fullName>
        <ecNumber evidence="7">2.1.1.320</ecNumber>
    </recommendedName>
</protein>
<accession>A0A8H3F7X1</accession>
<dbReference type="EC" id="2.1.1.320" evidence="7"/>
<evidence type="ECO:0000256" key="5">
    <source>
        <dbReference type="ARBA" id="ARBA00023128"/>
    </source>
</evidence>
<evidence type="ECO:0000256" key="6">
    <source>
        <dbReference type="ARBA" id="ARBA00048612"/>
    </source>
</evidence>
<dbReference type="InterPro" id="IPR003788">
    <property type="entry name" value="NDUFAF7"/>
</dbReference>
<organism evidence="9 10">
    <name type="scientific">Gomphillus americanus</name>
    <dbReference type="NCBI Taxonomy" id="1940652"/>
    <lineage>
        <taxon>Eukaryota</taxon>
        <taxon>Fungi</taxon>
        <taxon>Dikarya</taxon>
        <taxon>Ascomycota</taxon>
        <taxon>Pezizomycotina</taxon>
        <taxon>Lecanoromycetes</taxon>
        <taxon>OSLEUM clade</taxon>
        <taxon>Ostropomycetidae</taxon>
        <taxon>Ostropales</taxon>
        <taxon>Graphidaceae</taxon>
        <taxon>Gomphilloideae</taxon>
        <taxon>Gomphillus</taxon>
    </lineage>
</organism>
<feature type="region of interest" description="Disordered" evidence="8">
    <location>
        <begin position="270"/>
        <end position="305"/>
    </location>
</feature>
<dbReference type="InterPro" id="IPR029063">
    <property type="entry name" value="SAM-dependent_MTases_sf"/>
</dbReference>
<dbReference type="InterPro" id="IPR038375">
    <property type="entry name" value="NDUFAF7_sf"/>
</dbReference>
<feature type="compositionally biased region" description="Low complexity" evidence="8">
    <location>
        <begin position="270"/>
        <end position="283"/>
    </location>
</feature>
<evidence type="ECO:0000256" key="2">
    <source>
        <dbReference type="ARBA" id="ARBA00005891"/>
    </source>
</evidence>
<dbReference type="Proteomes" id="UP000664169">
    <property type="component" value="Unassembled WGS sequence"/>
</dbReference>
<sequence>MLQRLVVRDAARILRSHGRICSRAASIGTRQWSTPLAKTIAEAIQTTGPISIAAYMRQCLTNPEGGYYTTQSAHKDQFGTKGDFITSPEISQVFGELCGLWFVAEWMTQGRPQGVELVELGPGRGTLMDDMLRTIRNFKPFASTIQSVYMVEASPSLREKQKTLLCGDAPIQEIEIGYQSQSKYADITITWCEDIRLVPKDASKTPFFIAHEFFDALPIHAFQSVAPASNQSTVIQGLNGPIEIKQGSSQLVSASKLTNEPQWRELLVTPTQPSSTITTSSRPELNKRTESPDFQLSTAKASTPSSLLLPETSPRYKELKRQPNSVIEISPESASYTADIVRRIGGPIQTQSSKSYPTGAALIIDYGPASTVPASSLRGIRAHELVSPFLAPGQVDISADVDFLALVEAALNASEGVEAYGPVEQGAWLQEMGVHERADMLIKAADASADKELIRKAVLRLTERGGGGMGKLYKVLAIVPESGGKRRPLGFGGRLES</sequence>
<keyword evidence="5 7" id="KW-0496">Mitochondrion</keyword>
<comment type="subcellular location">
    <subcellularLocation>
        <location evidence="1 7">Mitochondrion</location>
    </subcellularLocation>
</comment>
<dbReference type="GO" id="GO:0005739">
    <property type="term" value="C:mitochondrion"/>
    <property type="evidence" value="ECO:0007669"/>
    <property type="project" value="UniProtKB-SubCell"/>
</dbReference>
<evidence type="ECO:0000313" key="10">
    <source>
        <dbReference type="Proteomes" id="UP000664169"/>
    </source>
</evidence>
<dbReference type="PANTHER" id="PTHR12049">
    <property type="entry name" value="PROTEIN ARGININE METHYLTRANSFERASE NDUFAF7, MITOCHONDRIAL"/>
    <property type="match status" value="1"/>
</dbReference>
<evidence type="ECO:0000313" key="9">
    <source>
        <dbReference type="EMBL" id="CAF9915876.1"/>
    </source>
</evidence>
<comment type="similarity">
    <text evidence="2 7">Belongs to the NDUFAF7 family.</text>
</comment>
<evidence type="ECO:0000256" key="4">
    <source>
        <dbReference type="ARBA" id="ARBA00022679"/>
    </source>
</evidence>
<proteinExistence type="inferred from homology"/>
<dbReference type="Pfam" id="PF02636">
    <property type="entry name" value="Methyltransf_28"/>
    <property type="match status" value="1"/>
</dbReference>
<dbReference type="AlphaFoldDB" id="A0A8H3F7X1"/>
<evidence type="ECO:0000256" key="7">
    <source>
        <dbReference type="RuleBase" id="RU364114"/>
    </source>
</evidence>
<dbReference type="OrthoDB" id="5595109at2759"/>
<dbReference type="GO" id="GO:0032259">
    <property type="term" value="P:methylation"/>
    <property type="evidence" value="ECO:0007669"/>
    <property type="project" value="UniProtKB-KW"/>
</dbReference>
<dbReference type="Gene3D" id="3.40.50.12710">
    <property type="match status" value="1"/>
</dbReference>
<dbReference type="EMBL" id="CAJPDQ010000010">
    <property type="protein sequence ID" value="CAF9915876.1"/>
    <property type="molecule type" value="Genomic_DNA"/>
</dbReference>
<evidence type="ECO:0000256" key="1">
    <source>
        <dbReference type="ARBA" id="ARBA00004173"/>
    </source>
</evidence>
<name>A0A8H3F7X1_9LECA</name>
<dbReference type="GO" id="GO:0032981">
    <property type="term" value="P:mitochondrial respiratory chain complex I assembly"/>
    <property type="evidence" value="ECO:0007669"/>
    <property type="project" value="TreeGrafter"/>
</dbReference>
<feature type="compositionally biased region" description="Polar residues" evidence="8">
    <location>
        <begin position="292"/>
        <end position="301"/>
    </location>
</feature>
<evidence type="ECO:0000256" key="3">
    <source>
        <dbReference type="ARBA" id="ARBA00022603"/>
    </source>
</evidence>
<comment type="function">
    <text evidence="7">Arginine methyltransferase involved in the assembly or stability of mitochondrial NADH:ubiquinone oxidoreductase complex (complex I).</text>
</comment>
<keyword evidence="10" id="KW-1185">Reference proteome</keyword>
<dbReference type="GO" id="GO:0035243">
    <property type="term" value="F:protein-arginine omega-N symmetric methyltransferase activity"/>
    <property type="evidence" value="ECO:0007669"/>
    <property type="project" value="UniProtKB-EC"/>
</dbReference>
<gene>
    <name evidence="9" type="ORF">GOMPHAMPRED_000878</name>
</gene>
<keyword evidence="3 7" id="KW-0489">Methyltransferase</keyword>
<dbReference type="SUPFAM" id="SSF53335">
    <property type="entry name" value="S-adenosyl-L-methionine-dependent methyltransferases"/>
    <property type="match status" value="1"/>
</dbReference>
<dbReference type="PANTHER" id="PTHR12049:SF7">
    <property type="entry name" value="PROTEIN ARGININE METHYLTRANSFERASE NDUFAF7, MITOCHONDRIAL"/>
    <property type="match status" value="1"/>
</dbReference>
<keyword evidence="4 7" id="KW-0808">Transferase</keyword>
<comment type="catalytic activity">
    <reaction evidence="6 7">
        <text>L-arginyl-[protein] + 2 S-adenosyl-L-methionine = N(omega),N(omega)'-dimethyl-L-arginyl-[protein] + 2 S-adenosyl-L-homocysteine + 2 H(+)</text>
        <dbReference type="Rhea" id="RHEA:48108"/>
        <dbReference type="Rhea" id="RHEA-COMP:10532"/>
        <dbReference type="Rhea" id="RHEA-COMP:11992"/>
        <dbReference type="ChEBI" id="CHEBI:15378"/>
        <dbReference type="ChEBI" id="CHEBI:29965"/>
        <dbReference type="ChEBI" id="CHEBI:57856"/>
        <dbReference type="ChEBI" id="CHEBI:59789"/>
        <dbReference type="ChEBI" id="CHEBI:88221"/>
        <dbReference type="EC" id="2.1.1.320"/>
    </reaction>
</comment>